<gene>
    <name evidence="1" type="ORF">C7U56_07790</name>
</gene>
<keyword evidence="1" id="KW-0378">Hydrolase</keyword>
<accession>A0A2T3FR69</accession>
<organism evidence="1 2">
    <name type="scientific">Clostridium fessum</name>
    <dbReference type="NCBI Taxonomy" id="2126740"/>
    <lineage>
        <taxon>Bacteria</taxon>
        <taxon>Bacillati</taxon>
        <taxon>Bacillota</taxon>
        <taxon>Clostridia</taxon>
        <taxon>Eubacteriales</taxon>
        <taxon>Clostridiaceae</taxon>
        <taxon>Clostridium</taxon>
    </lineage>
</organism>
<keyword evidence="2" id="KW-1185">Reference proteome</keyword>
<dbReference type="RefSeq" id="WP_107000804.1">
    <property type="nucleotide sequence ID" value="NZ_CAUWBW010000013.1"/>
</dbReference>
<dbReference type="InterPro" id="IPR036866">
    <property type="entry name" value="RibonucZ/Hydroxyglut_hydro"/>
</dbReference>
<dbReference type="Gene3D" id="3.60.15.10">
    <property type="entry name" value="Ribonuclease Z/Hydroxyacylglutathione hydrolase-like"/>
    <property type="match status" value="1"/>
</dbReference>
<dbReference type="Pfam" id="PF13483">
    <property type="entry name" value="Lactamase_B_3"/>
    <property type="match status" value="1"/>
</dbReference>
<proteinExistence type="predicted"/>
<evidence type="ECO:0000313" key="2">
    <source>
        <dbReference type="Proteomes" id="UP000241048"/>
    </source>
</evidence>
<reference evidence="1 2" key="1">
    <citation type="submission" date="2018-03" db="EMBL/GenBank/DDBJ databases">
        <title>Lachnoclostridium SNUG30386 gen.nov., sp.nov., isolated from human faeces.</title>
        <authorList>
            <person name="Seo B."/>
            <person name="Jeon K."/>
            <person name="Ko G."/>
        </authorList>
    </citation>
    <scope>NUCLEOTIDE SEQUENCE [LARGE SCALE GENOMIC DNA]</scope>
    <source>
        <strain evidence="1 2">SNUG30386</strain>
    </source>
</reference>
<dbReference type="GO" id="GO:0016787">
    <property type="term" value="F:hydrolase activity"/>
    <property type="evidence" value="ECO:0007669"/>
    <property type="project" value="UniProtKB-KW"/>
</dbReference>
<sequence>MKITYIHHSSFSVELENAVILFDYFKGTLPEFPAGKPLFIFASHFHADHYAPVIFQLGEKRENVFYILSKEIGKKIPEEYRKRYKDRIRLVKAGERFCLNISEESLIVETFHSTDEGVAFWLSCEGKEIYHAGDLNNWWWEGEDMAWNRNMAASYKQEMKKLSGRTADLAFIPVDPRQEQWFYLGAAGFMEQADAKWIFPMHFWEDYTIIPKLIEHPSSEGWRDRIVEIHKEGEEFIR</sequence>
<dbReference type="SUPFAM" id="SSF56281">
    <property type="entry name" value="Metallo-hydrolase/oxidoreductase"/>
    <property type="match status" value="1"/>
</dbReference>
<comment type="caution">
    <text evidence="1">The sequence shown here is derived from an EMBL/GenBank/DDBJ whole genome shotgun (WGS) entry which is preliminary data.</text>
</comment>
<dbReference type="PANTHER" id="PTHR42967:SF1">
    <property type="entry name" value="MBL FOLD METALLO-HYDROLASE"/>
    <property type="match status" value="1"/>
</dbReference>
<evidence type="ECO:0000313" key="1">
    <source>
        <dbReference type="EMBL" id="PST37760.1"/>
    </source>
</evidence>
<dbReference type="AlphaFoldDB" id="A0A2T3FR69"/>
<dbReference type="PANTHER" id="PTHR42967">
    <property type="entry name" value="METAL DEPENDENT HYDROLASE"/>
    <property type="match status" value="1"/>
</dbReference>
<protein>
    <submittedName>
        <fullName evidence="1">Hydrolase</fullName>
    </submittedName>
</protein>
<dbReference type="GeneID" id="79839254"/>
<name>A0A2T3FR69_9CLOT</name>
<dbReference type="EMBL" id="PYLO01000002">
    <property type="protein sequence ID" value="PST37760.1"/>
    <property type="molecule type" value="Genomic_DNA"/>
</dbReference>
<dbReference type="Proteomes" id="UP000241048">
    <property type="component" value="Unassembled WGS sequence"/>
</dbReference>